<evidence type="ECO:0000256" key="4">
    <source>
        <dbReference type="ARBA" id="ARBA00022967"/>
    </source>
</evidence>
<dbReference type="PANTHER" id="PTHR42794">
    <property type="entry name" value="HEMIN IMPORT ATP-BINDING PROTEIN HMUV"/>
    <property type="match status" value="1"/>
</dbReference>
<accession>A0A7C4BC85</accession>
<dbReference type="PROSITE" id="PS00211">
    <property type="entry name" value="ABC_TRANSPORTER_1"/>
    <property type="match status" value="1"/>
</dbReference>
<dbReference type="SMART" id="SM00382">
    <property type="entry name" value="AAA"/>
    <property type="match status" value="1"/>
</dbReference>
<evidence type="ECO:0000256" key="1">
    <source>
        <dbReference type="ARBA" id="ARBA00022448"/>
    </source>
</evidence>
<dbReference type="InterPro" id="IPR017871">
    <property type="entry name" value="ABC_transporter-like_CS"/>
</dbReference>
<dbReference type="InterPro" id="IPR027417">
    <property type="entry name" value="P-loop_NTPase"/>
</dbReference>
<dbReference type="InterPro" id="IPR003593">
    <property type="entry name" value="AAA+_ATPase"/>
</dbReference>
<keyword evidence="4" id="KW-1278">Translocase</keyword>
<dbReference type="InterPro" id="IPR003439">
    <property type="entry name" value="ABC_transporter-like_ATP-bd"/>
</dbReference>
<dbReference type="AlphaFoldDB" id="A0A7C4BC85"/>
<evidence type="ECO:0000256" key="2">
    <source>
        <dbReference type="ARBA" id="ARBA00022741"/>
    </source>
</evidence>
<proteinExistence type="predicted"/>
<feature type="domain" description="ABC transporter" evidence="5">
    <location>
        <begin position="3"/>
        <end position="240"/>
    </location>
</feature>
<keyword evidence="1" id="KW-0813">Transport</keyword>
<evidence type="ECO:0000259" key="5">
    <source>
        <dbReference type="PROSITE" id="PS50893"/>
    </source>
</evidence>
<dbReference type="EMBL" id="DTFF01000013">
    <property type="protein sequence ID" value="HGI87056.1"/>
    <property type="molecule type" value="Genomic_DNA"/>
</dbReference>
<dbReference type="GO" id="GO:0005524">
    <property type="term" value="F:ATP binding"/>
    <property type="evidence" value="ECO:0007669"/>
    <property type="project" value="UniProtKB-KW"/>
</dbReference>
<reference evidence="6" key="1">
    <citation type="journal article" date="2020" name="mSystems">
        <title>Genome- and Community-Level Interaction Insights into Carbon Utilization and Element Cycling Functions of Hydrothermarchaeota in Hydrothermal Sediment.</title>
        <authorList>
            <person name="Zhou Z."/>
            <person name="Liu Y."/>
            <person name="Xu W."/>
            <person name="Pan J."/>
            <person name="Luo Z.H."/>
            <person name="Li M."/>
        </authorList>
    </citation>
    <scope>NUCLEOTIDE SEQUENCE [LARGE SCALE GENOMIC DNA]</scope>
    <source>
        <strain evidence="6">SpSt-732</strain>
    </source>
</reference>
<comment type="caution">
    <text evidence="6">The sequence shown here is derived from an EMBL/GenBank/DDBJ whole genome shotgun (WGS) entry which is preliminary data.</text>
</comment>
<keyword evidence="2" id="KW-0547">Nucleotide-binding</keyword>
<sequence>MRIIVEGLEVWYNSTQALRNVTFEVREGEMTYVIGPNGAGKSTLLKTIASIVKPKVGAIYIDGKLLSRLSPRELGKIVAYVDPQISKTIPSTVFEFLLTARYPHQNTLGFSMSHQDLEVVENVSKQLNIDHLLSRRLDQLSSGELQRVLIARALVQRPRVLLLDEPSAFLDLRYRLEILDYIKMVAESNRIVCIVAIHDLYLASLYADKVMVINNGEIVAVGTPEEVLKEDILERVYRVKISLLSINGKRVVIPLEPIERIGLR</sequence>
<dbReference type="SUPFAM" id="SSF52540">
    <property type="entry name" value="P-loop containing nucleoside triphosphate hydrolases"/>
    <property type="match status" value="1"/>
</dbReference>
<organism evidence="6">
    <name type="scientific">Ignisphaera aggregans</name>
    <dbReference type="NCBI Taxonomy" id="334771"/>
    <lineage>
        <taxon>Archaea</taxon>
        <taxon>Thermoproteota</taxon>
        <taxon>Thermoprotei</taxon>
        <taxon>Desulfurococcales</taxon>
        <taxon>Desulfurococcaceae</taxon>
        <taxon>Ignisphaera</taxon>
    </lineage>
</organism>
<name>A0A7C4BC85_9CREN</name>
<dbReference type="Pfam" id="PF00005">
    <property type="entry name" value="ABC_tran"/>
    <property type="match status" value="1"/>
</dbReference>
<gene>
    <name evidence="6" type="ORF">ENV14_01460</name>
</gene>
<evidence type="ECO:0000313" key="6">
    <source>
        <dbReference type="EMBL" id="HGI87056.1"/>
    </source>
</evidence>
<dbReference type="Gene3D" id="3.40.50.300">
    <property type="entry name" value="P-loop containing nucleotide triphosphate hydrolases"/>
    <property type="match status" value="1"/>
</dbReference>
<evidence type="ECO:0000256" key="3">
    <source>
        <dbReference type="ARBA" id="ARBA00022840"/>
    </source>
</evidence>
<protein>
    <submittedName>
        <fullName evidence="6">ABC transporter ATP-binding protein</fullName>
    </submittedName>
</protein>
<dbReference type="GO" id="GO:0016887">
    <property type="term" value="F:ATP hydrolysis activity"/>
    <property type="evidence" value="ECO:0007669"/>
    <property type="project" value="InterPro"/>
</dbReference>
<dbReference type="FunFam" id="3.40.50.300:FF:000134">
    <property type="entry name" value="Iron-enterobactin ABC transporter ATP-binding protein"/>
    <property type="match status" value="1"/>
</dbReference>
<keyword evidence="3 6" id="KW-0067">ATP-binding</keyword>
<dbReference type="PROSITE" id="PS50893">
    <property type="entry name" value="ABC_TRANSPORTER_2"/>
    <property type="match status" value="1"/>
</dbReference>
<dbReference type="CDD" id="cd03214">
    <property type="entry name" value="ABC_Iron-Siderophores_B12_Hemin"/>
    <property type="match status" value="1"/>
</dbReference>
<dbReference type="PANTHER" id="PTHR42794:SF1">
    <property type="entry name" value="HEMIN IMPORT ATP-BINDING PROTEIN HMUV"/>
    <property type="match status" value="1"/>
</dbReference>